<organism evidence="2 3">
    <name type="scientific">Thetidibacter halocola</name>
    <dbReference type="NCBI Taxonomy" id="2827239"/>
    <lineage>
        <taxon>Bacteria</taxon>
        <taxon>Pseudomonadati</taxon>
        <taxon>Pseudomonadota</taxon>
        <taxon>Alphaproteobacteria</taxon>
        <taxon>Rhodobacterales</taxon>
        <taxon>Roseobacteraceae</taxon>
        <taxon>Thetidibacter</taxon>
    </lineage>
</organism>
<dbReference type="PANTHER" id="PTHR11102">
    <property type="entry name" value="SEL-1-LIKE PROTEIN"/>
    <property type="match status" value="1"/>
</dbReference>
<dbReference type="AlphaFoldDB" id="A0A8J7W9K3"/>
<feature type="chain" id="PRO_5035247302" evidence="1">
    <location>
        <begin position="20"/>
        <end position="915"/>
    </location>
</feature>
<keyword evidence="1" id="KW-0732">Signal</keyword>
<dbReference type="SMART" id="SM00671">
    <property type="entry name" value="SEL1"/>
    <property type="match status" value="5"/>
</dbReference>
<comment type="caution">
    <text evidence="2">The sequence shown here is derived from an EMBL/GenBank/DDBJ whole genome shotgun (WGS) entry which is preliminary data.</text>
</comment>
<dbReference type="RefSeq" id="WP_212535390.1">
    <property type="nucleotide sequence ID" value="NZ_JAGTUU010000002.1"/>
</dbReference>
<gene>
    <name evidence="2" type="ORF">KB874_04635</name>
</gene>
<dbReference type="Pfam" id="PF08238">
    <property type="entry name" value="Sel1"/>
    <property type="match status" value="5"/>
</dbReference>
<accession>A0A8J7W9K3</accession>
<keyword evidence="3" id="KW-1185">Reference proteome</keyword>
<proteinExistence type="predicted"/>
<dbReference type="PANTHER" id="PTHR11102:SF160">
    <property type="entry name" value="ERAD-ASSOCIATED E3 UBIQUITIN-PROTEIN LIGASE COMPONENT HRD3"/>
    <property type="match status" value="1"/>
</dbReference>
<dbReference type="InterPro" id="IPR050767">
    <property type="entry name" value="Sel1_AlgK"/>
</dbReference>
<dbReference type="InterPro" id="IPR006597">
    <property type="entry name" value="Sel1-like"/>
</dbReference>
<sequence>MIRAATLAALIALPMAAGAEPLALDFLPPNMGQSDICMPSDQRTRADDTKAEGGVGELTDEDRIRFLHRDIRTLMAEDADRHFDFVNALITRLAGLEEGFAGIDETLARIALHLSAARLDDLTARALVPQLRAQAGEMTNNQRMELAQFYMNGIGVAPDVAFAQDLIREAAYGGNARALLEIARMQTRGDLLEGWDAPLDLTVTMAFGGILGEMSPALCGRAEQIAQEYLKGEIVQRNPATALAWRRFAADMGGAEAAWRVVEYHLNAEADRKDNAELRRYLERAAELGLSLDAGQFGRLISAGVVTADELQTMLGYNFNQDDRRSRNSLIPWLDLVVNVDGMKPADDGFYMDYLRELAVMPTAPGLVFRELAREVLVRRGRWAGEAEALPLYEEAARRGDPEGMQVLAGMLVRYRDDPRQAMRAENLLQETVSRFGMTSSMERLDTLYRCQLNEAPLLGQADLWAVNLRAAGNAPVTISATDLVALDPFKDPETIAAIQSQALAGRSAPLAQQAQRVHSSPLSSDTALQLWAGRLERSDQALEVFAELEFELAASPAERALAVEFFRRVHLNNGVTTALDLAIALIEDNARDPQVADEILRLLTMAGNRGEGAAIRLKSRLLAASLLPGDYRASAEAVYQEFRDVIEARGDFLALVFAIPFLPADRVDDYIDRAVSLMNCGTKDADELGEAYALRGDPQGSWHWRRIALEFEGGHVLSKLRLSDDQMRLYRNGAAPGAAEVQARLLADGDASALERLFRLTADPDLPSYDAEAAAGHLLDALARPGIATAPWVLTGYRKADDAIRSAVAARIDMRAVYGHAARAGDPLAAHEYGMLLRREARGQADLAESLRWLRSAAEAGQDESMVELAFALGFGIGTLRDPTEAMGWLQRARTAGNPRANEMAALISVTGGQ</sequence>
<dbReference type="SUPFAM" id="SSF81901">
    <property type="entry name" value="HCP-like"/>
    <property type="match status" value="2"/>
</dbReference>
<name>A0A8J7W9K3_9RHOB</name>
<evidence type="ECO:0000256" key="1">
    <source>
        <dbReference type="SAM" id="SignalP"/>
    </source>
</evidence>
<dbReference type="Proteomes" id="UP000681356">
    <property type="component" value="Unassembled WGS sequence"/>
</dbReference>
<dbReference type="InterPro" id="IPR011990">
    <property type="entry name" value="TPR-like_helical_dom_sf"/>
</dbReference>
<dbReference type="Gene3D" id="1.25.40.10">
    <property type="entry name" value="Tetratricopeptide repeat domain"/>
    <property type="match status" value="2"/>
</dbReference>
<evidence type="ECO:0000313" key="2">
    <source>
        <dbReference type="EMBL" id="MBS0123410.1"/>
    </source>
</evidence>
<protein>
    <submittedName>
        <fullName evidence="2">Sel1 repeat family protein</fullName>
    </submittedName>
</protein>
<dbReference type="EMBL" id="JAGTUU010000002">
    <property type="protein sequence ID" value="MBS0123410.1"/>
    <property type="molecule type" value="Genomic_DNA"/>
</dbReference>
<evidence type="ECO:0000313" key="3">
    <source>
        <dbReference type="Proteomes" id="UP000681356"/>
    </source>
</evidence>
<reference evidence="2" key="1">
    <citation type="submission" date="2021-04" db="EMBL/GenBank/DDBJ databases">
        <authorList>
            <person name="Yoon J."/>
        </authorList>
    </citation>
    <scope>NUCLEOTIDE SEQUENCE</scope>
    <source>
        <strain evidence="2">KMU-90</strain>
    </source>
</reference>
<feature type="signal peptide" evidence="1">
    <location>
        <begin position="1"/>
        <end position="19"/>
    </location>
</feature>